<organism evidence="2 3">
    <name type="scientific">Methylobacterium jeotgali</name>
    <dbReference type="NCBI Taxonomy" id="381630"/>
    <lineage>
        <taxon>Bacteria</taxon>
        <taxon>Pseudomonadati</taxon>
        <taxon>Pseudomonadota</taxon>
        <taxon>Alphaproteobacteria</taxon>
        <taxon>Hyphomicrobiales</taxon>
        <taxon>Methylobacteriaceae</taxon>
        <taxon>Methylobacterium</taxon>
    </lineage>
</organism>
<feature type="domain" description="Glycosyl transferase family 1" evidence="1">
    <location>
        <begin position="190"/>
        <end position="337"/>
    </location>
</feature>
<reference evidence="2" key="1">
    <citation type="journal article" date="2021" name="Front. Microbiol.">
        <title>Comprehensive Comparative Genomics and Phenotyping of Methylobacterium Species.</title>
        <authorList>
            <person name="Alessa O."/>
            <person name="Ogura Y."/>
            <person name="Fujitani Y."/>
            <person name="Takami H."/>
            <person name="Hayashi T."/>
            <person name="Sahin N."/>
            <person name="Tani A."/>
        </authorList>
    </citation>
    <scope>NUCLEOTIDE SEQUENCE</scope>
    <source>
        <strain evidence="2">LMG 23639</strain>
    </source>
</reference>
<dbReference type="Gene3D" id="3.40.50.2000">
    <property type="entry name" value="Glycogen Phosphorylase B"/>
    <property type="match status" value="2"/>
</dbReference>
<evidence type="ECO:0000259" key="1">
    <source>
        <dbReference type="Pfam" id="PF00534"/>
    </source>
</evidence>
<name>A0ABQ4SSJ0_9HYPH</name>
<keyword evidence="3" id="KW-1185">Reference proteome</keyword>
<protein>
    <submittedName>
        <fullName evidence="2">D-inositol-3-phosphate glycosyltransferase</fullName>
    </submittedName>
</protein>
<dbReference type="Pfam" id="PF00534">
    <property type="entry name" value="Glycos_transf_1"/>
    <property type="match status" value="1"/>
</dbReference>
<proteinExistence type="predicted"/>
<dbReference type="RefSeq" id="WP_238274790.1">
    <property type="nucleotide sequence ID" value="NZ_BPQR01000023.1"/>
</dbReference>
<gene>
    <name evidence="2" type="primary">mshA_6</name>
    <name evidence="2" type="ORF">AOPFMNJM_1474</name>
</gene>
<dbReference type="Proteomes" id="UP001055102">
    <property type="component" value="Unassembled WGS sequence"/>
</dbReference>
<dbReference type="SUPFAM" id="SSF53756">
    <property type="entry name" value="UDP-Glycosyltransferase/glycogen phosphorylase"/>
    <property type="match status" value="1"/>
</dbReference>
<dbReference type="EMBL" id="BPQR01000023">
    <property type="protein sequence ID" value="GJE06161.1"/>
    <property type="molecule type" value="Genomic_DNA"/>
</dbReference>
<dbReference type="PANTHER" id="PTHR12526">
    <property type="entry name" value="GLYCOSYLTRANSFERASE"/>
    <property type="match status" value="1"/>
</dbReference>
<reference evidence="2" key="2">
    <citation type="submission" date="2021-08" db="EMBL/GenBank/DDBJ databases">
        <authorList>
            <person name="Tani A."/>
            <person name="Ola A."/>
            <person name="Ogura Y."/>
            <person name="Katsura K."/>
            <person name="Hayashi T."/>
        </authorList>
    </citation>
    <scope>NUCLEOTIDE SEQUENCE</scope>
    <source>
        <strain evidence="2">LMG 23639</strain>
    </source>
</reference>
<evidence type="ECO:0000313" key="2">
    <source>
        <dbReference type="EMBL" id="GJE06161.1"/>
    </source>
</evidence>
<accession>A0ABQ4SSJ0</accession>
<evidence type="ECO:0000313" key="3">
    <source>
        <dbReference type="Proteomes" id="UP001055102"/>
    </source>
</evidence>
<dbReference type="InterPro" id="IPR001296">
    <property type="entry name" value="Glyco_trans_1"/>
</dbReference>
<sequence>MQRITCVHQGWELYGSDRAFCESVRVIRRACPDAFIEVVLPQEGPIVGELEGIASRIVYEPLWILRRRELPRLATIGMLRLPVAVLRAARRIRSSDLTYVNTTVVADYQIAARLCPKRTVLHVHEIPEGATRTVLNALIRWSGARIIFNSNATARSYALRPGQPWRVVYNGIAGPEQPNPPRYDGSRPLRLLMLGRISRIKGQEVLVEAVRRLPEAVRRRVELRIVGSAFEDEARERALAEQIADGGFEGRVMLSPFVRDPSPLYRWADVVVVPSQRPESLGRVAIEAMSYGIPPVVSRIGGLTETVEDGRSGWVVEPGDADSLSATLARIVAEPEAWRSYPAAAHARYESVFSEAAAAEGIGAVLREAGLACVTESPSAGARA</sequence>
<comment type="caution">
    <text evidence="2">The sequence shown here is derived from an EMBL/GenBank/DDBJ whole genome shotgun (WGS) entry which is preliminary data.</text>
</comment>